<dbReference type="InterPro" id="IPR051687">
    <property type="entry name" value="Peroxisomal_Beta-Oxidation"/>
</dbReference>
<dbReference type="PRINTS" id="PR00081">
    <property type="entry name" value="GDHRDH"/>
</dbReference>
<organism evidence="4 5">
    <name type="scientific">Caballeronia temeraria</name>
    <dbReference type="NCBI Taxonomy" id="1777137"/>
    <lineage>
        <taxon>Bacteria</taxon>
        <taxon>Pseudomonadati</taxon>
        <taxon>Pseudomonadota</taxon>
        <taxon>Betaproteobacteria</taxon>
        <taxon>Burkholderiales</taxon>
        <taxon>Burkholderiaceae</taxon>
        <taxon>Caballeronia</taxon>
    </lineage>
</organism>
<keyword evidence="5" id="KW-1185">Reference proteome</keyword>
<dbReference type="Proteomes" id="UP000054624">
    <property type="component" value="Unassembled WGS sequence"/>
</dbReference>
<dbReference type="FunFam" id="3.40.50.720:FF:000084">
    <property type="entry name" value="Short-chain dehydrogenase reductase"/>
    <property type="match status" value="1"/>
</dbReference>
<dbReference type="SMART" id="SM00822">
    <property type="entry name" value="PKS_KR"/>
    <property type="match status" value="1"/>
</dbReference>
<gene>
    <name evidence="4" type="ORF">AWB76_02780</name>
</gene>
<proteinExistence type="inferred from homology"/>
<reference evidence="5" key="1">
    <citation type="submission" date="2016-01" db="EMBL/GenBank/DDBJ databases">
        <authorList>
            <person name="Peeters Charlotte."/>
        </authorList>
    </citation>
    <scope>NUCLEOTIDE SEQUENCE [LARGE SCALE GENOMIC DNA]</scope>
</reference>
<evidence type="ECO:0000256" key="2">
    <source>
        <dbReference type="RuleBase" id="RU000363"/>
    </source>
</evidence>
<comment type="similarity">
    <text evidence="1 2">Belongs to the short-chain dehydrogenases/reductases (SDR) family.</text>
</comment>
<dbReference type="RefSeq" id="WP_061160620.1">
    <property type="nucleotide sequence ID" value="NZ_FCOI02000007.1"/>
</dbReference>
<dbReference type="InterPro" id="IPR020904">
    <property type="entry name" value="Sc_DH/Rdtase_CS"/>
</dbReference>
<accession>A0A158APD8</accession>
<dbReference type="InterPro" id="IPR057326">
    <property type="entry name" value="KR_dom"/>
</dbReference>
<evidence type="ECO:0000259" key="3">
    <source>
        <dbReference type="SMART" id="SM00822"/>
    </source>
</evidence>
<dbReference type="Pfam" id="PF00106">
    <property type="entry name" value="adh_short"/>
    <property type="match status" value="1"/>
</dbReference>
<sequence>MSEKMMDGKVVIVTGAGRGIGREIALLMGRHGAKVVVNDVGVSVNGGESAEDPAQEVVSMIRAEGGEATVNRDSVADAKSASRIVDMAMETFGRIDSVVNNAGILRDRIFHQMTPEEFDAVLQVHLYGAFNVSRAAATHFKAQKSGSFVHMTSTSGLIGNVGQANYAAAKLGVAGLSKSLALDMARYNVRSNCISPFAWSRMAGSIPDTPDQAERLAKARSMSPADIAPLAVFLASDAAADVNAQIFTVRRNEIFLMSQPRPIRAMQRAEGWTPETLATHLRPAMAPSFVPVEVSSDVFSWDPV</sequence>
<feature type="domain" description="Ketoreductase" evidence="3">
    <location>
        <begin position="9"/>
        <end position="205"/>
    </location>
</feature>
<dbReference type="STRING" id="1777137.AWB76_02780"/>
<dbReference type="OrthoDB" id="9804774at2"/>
<dbReference type="PANTHER" id="PTHR45024">
    <property type="entry name" value="DEHYDROGENASES, SHORT CHAIN"/>
    <property type="match status" value="1"/>
</dbReference>
<evidence type="ECO:0000313" key="5">
    <source>
        <dbReference type="Proteomes" id="UP000054624"/>
    </source>
</evidence>
<evidence type="ECO:0000256" key="1">
    <source>
        <dbReference type="ARBA" id="ARBA00006484"/>
    </source>
</evidence>
<dbReference type="PROSITE" id="PS00061">
    <property type="entry name" value="ADH_SHORT"/>
    <property type="match status" value="1"/>
</dbReference>
<dbReference type="AlphaFoldDB" id="A0A158APD8"/>
<dbReference type="SUPFAM" id="SSF51735">
    <property type="entry name" value="NAD(P)-binding Rossmann-fold domains"/>
    <property type="match status" value="1"/>
</dbReference>
<dbReference type="Gene3D" id="3.40.50.720">
    <property type="entry name" value="NAD(P)-binding Rossmann-like Domain"/>
    <property type="match status" value="1"/>
</dbReference>
<dbReference type="InterPro" id="IPR036291">
    <property type="entry name" value="NAD(P)-bd_dom_sf"/>
</dbReference>
<dbReference type="InterPro" id="IPR002347">
    <property type="entry name" value="SDR_fam"/>
</dbReference>
<dbReference type="PRINTS" id="PR00080">
    <property type="entry name" value="SDRFAMILY"/>
</dbReference>
<dbReference type="EMBL" id="FCOI02000007">
    <property type="protein sequence ID" value="SAK59613.1"/>
    <property type="molecule type" value="Genomic_DNA"/>
</dbReference>
<protein>
    <submittedName>
        <fullName evidence="4">Short-chain dehydrogenase/reductase SDR</fullName>
    </submittedName>
</protein>
<name>A0A158APD8_9BURK</name>
<evidence type="ECO:0000313" key="4">
    <source>
        <dbReference type="EMBL" id="SAK59613.1"/>
    </source>
</evidence>
<dbReference type="PANTHER" id="PTHR45024:SF3">
    <property type="entry name" value="BLL2957 PROTEIN"/>
    <property type="match status" value="1"/>
</dbReference>